<reference evidence="2 3" key="1">
    <citation type="submission" date="2019-04" db="EMBL/GenBank/DDBJ databases">
        <title>Pedobacter sp. RP-3-22 sp. nov., isolated from Arctic soil.</title>
        <authorList>
            <person name="Dahal R.H."/>
            <person name="Kim D.-U."/>
        </authorList>
    </citation>
    <scope>NUCLEOTIDE SEQUENCE [LARGE SCALE GENOMIC DNA]</scope>
    <source>
        <strain evidence="2 3">RP-3-22</strain>
    </source>
</reference>
<dbReference type="NCBIfam" id="NF033710">
    <property type="entry name" value="T9SS_OM_PorV"/>
    <property type="match status" value="1"/>
</dbReference>
<protein>
    <submittedName>
        <fullName evidence="2">Type IX secretion system outer membrane channel protein PorV</fullName>
    </submittedName>
</protein>
<organism evidence="2 3">
    <name type="scientific">Pedobacter polaris</name>
    <dbReference type="NCBI Taxonomy" id="2571273"/>
    <lineage>
        <taxon>Bacteria</taxon>
        <taxon>Pseudomonadati</taxon>
        <taxon>Bacteroidota</taxon>
        <taxon>Sphingobacteriia</taxon>
        <taxon>Sphingobacteriales</taxon>
        <taxon>Sphingobacteriaceae</taxon>
        <taxon>Pedobacter</taxon>
    </lineage>
</organism>
<proteinExistence type="predicted"/>
<gene>
    <name evidence="2" type="primary">porV</name>
    <name evidence="2" type="ORF">FA048_06445</name>
</gene>
<dbReference type="Gene3D" id="2.40.160.60">
    <property type="entry name" value="Outer membrane protein transport protein (OMPP1/FadL/TodX)"/>
    <property type="match status" value="2"/>
</dbReference>
<evidence type="ECO:0000259" key="1">
    <source>
        <dbReference type="Pfam" id="PF19572"/>
    </source>
</evidence>
<dbReference type="InterPro" id="IPR047799">
    <property type="entry name" value="T9SS_OM_PorV"/>
</dbReference>
<sequence>MKLRICSLIILCTITYCGICPDICAQVVAPGKQTNGSKTNNIITAVPFLLITPDARAGAMGEAGVAVLPDVNAMSINPSKLAFLDHPYGFSMAYSPWLNNLNSNINLAYLSGFYKIDSRNTVGASLRYFSIGEVQLLDVNNQDLGLYNPNEFALDATFARKFSDSFSLGTAVRYIRSSLASGQFSSGQQTKPGSALAVDVSAYVKNPTVIFNTDAIFAFGLCIANIGTKMSYTGAGNKYFLPTNLKVGTAATFLASDLHEFTLALDFNKLLVPTQPEYDANGQILRGKDPNVSVPEGIFRSFNDAPDGFSEELKEISISTGAEYRYNKQFAARVGYFYESPQKGDRNYFTVGAGLCYQTFNIDVAYLVTNSTSSPLANTLRFTLMWNFNKTSN</sequence>
<evidence type="ECO:0000313" key="2">
    <source>
        <dbReference type="EMBL" id="TKC13242.1"/>
    </source>
</evidence>
<dbReference type="EMBL" id="SWBR01000001">
    <property type="protein sequence ID" value="TKC13242.1"/>
    <property type="molecule type" value="Genomic_DNA"/>
</dbReference>
<dbReference type="Pfam" id="PF19572">
    <property type="entry name" value="PorV"/>
    <property type="match status" value="1"/>
</dbReference>
<dbReference type="InterPro" id="IPR045741">
    <property type="entry name" value="PorV"/>
</dbReference>
<feature type="domain" description="Type IX secretion system protein PorV" evidence="1">
    <location>
        <begin position="38"/>
        <end position="276"/>
    </location>
</feature>
<dbReference type="AlphaFoldDB" id="A0A4V5P0S9"/>
<accession>A0A4V5P0S9</accession>
<dbReference type="Proteomes" id="UP000309488">
    <property type="component" value="Unassembled WGS sequence"/>
</dbReference>
<comment type="caution">
    <text evidence="2">The sequence shown here is derived from an EMBL/GenBank/DDBJ whole genome shotgun (WGS) entry which is preliminary data.</text>
</comment>
<keyword evidence="3" id="KW-1185">Reference proteome</keyword>
<dbReference type="OrthoDB" id="9758448at2"/>
<name>A0A4V5P0S9_9SPHI</name>
<dbReference type="SUPFAM" id="SSF56935">
    <property type="entry name" value="Porins"/>
    <property type="match status" value="1"/>
</dbReference>
<evidence type="ECO:0000313" key="3">
    <source>
        <dbReference type="Proteomes" id="UP000309488"/>
    </source>
</evidence>
<dbReference type="NCBIfam" id="NF033709">
    <property type="entry name" value="PorV_fam"/>
    <property type="match status" value="1"/>
</dbReference>